<proteinExistence type="predicted"/>
<dbReference type="EMBL" id="BARS01010445">
    <property type="protein sequence ID" value="GAF93644.1"/>
    <property type="molecule type" value="Genomic_DNA"/>
</dbReference>
<reference evidence="1" key="1">
    <citation type="journal article" date="2014" name="Front. Microbiol.">
        <title>High frequency of phylogenetically diverse reductive dehalogenase-homologous genes in deep subseafloor sedimentary metagenomes.</title>
        <authorList>
            <person name="Kawai M."/>
            <person name="Futagami T."/>
            <person name="Toyoda A."/>
            <person name="Takaki Y."/>
            <person name="Nishi S."/>
            <person name="Hori S."/>
            <person name="Arai W."/>
            <person name="Tsubouchi T."/>
            <person name="Morono Y."/>
            <person name="Uchiyama I."/>
            <person name="Ito T."/>
            <person name="Fujiyama A."/>
            <person name="Inagaki F."/>
            <person name="Takami H."/>
        </authorList>
    </citation>
    <scope>NUCLEOTIDE SEQUENCE</scope>
    <source>
        <strain evidence="1">Expedition CK06-06</strain>
    </source>
</reference>
<feature type="non-terminal residue" evidence="1">
    <location>
        <position position="100"/>
    </location>
</feature>
<sequence>MKKKTIIQRKDAEIDSWTVTWKEEEFKYKIQAPTFEQLSASLTESVGFSGKLNMSGGGKVIWEMCCVEFDEKIEKNPKVLLSVCIDIYNEYVLPADTEIK</sequence>
<evidence type="ECO:0000313" key="1">
    <source>
        <dbReference type="EMBL" id="GAF93644.1"/>
    </source>
</evidence>
<gene>
    <name evidence="1" type="ORF">S01H1_19352</name>
</gene>
<organism evidence="1">
    <name type="scientific">marine sediment metagenome</name>
    <dbReference type="NCBI Taxonomy" id="412755"/>
    <lineage>
        <taxon>unclassified sequences</taxon>
        <taxon>metagenomes</taxon>
        <taxon>ecological metagenomes</taxon>
    </lineage>
</organism>
<accession>X0TK61</accession>
<name>X0TK61_9ZZZZ</name>
<protein>
    <submittedName>
        <fullName evidence="1">Uncharacterized protein</fullName>
    </submittedName>
</protein>
<comment type="caution">
    <text evidence="1">The sequence shown here is derived from an EMBL/GenBank/DDBJ whole genome shotgun (WGS) entry which is preliminary data.</text>
</comment>
<dbReference type="AlphaFoldDB" id="X0TK61"/>